<keyword evidence="1" id="KW-0285">Flavoprotein</keyword>
<keyword evidence="4" id="KW-0503">Monooxygenase</keyword>
<sequence>MASLTRTLAITHPIVCAPMAGVAGGRLAHAVSTAGGLGMIGARGASSPEWITEQAAIAGAGGTPFGIGLMAWVDEVDDQIDAVLALEGERRPALVSVSFGALAAPVARLREAGLRTACQVGNAADLAEAIDAGADVVVARGGEGGGHGRDEVATADMLARALAATDRPVLAAGGIATGGDVARALAAGAAGVWCGTPFLTCVEADNTPAARAAIIAASSTTYSRVHDVAQDLAWPREFGGRAVSTPFVRQWAGDEDAMTAQARAQHAAGRAAGDPGYAPLYAGTGVDRLSAETDAAAVVRALADGI</sequence>
<dbReference type="Proteomes" id="UP001381003">
    <property type="component" value="Chromosome"/>
</dbReference>
<reference evidence="4 5" key="1">
    <citation type="submission" date="2022-09" db="EMBL/GenBank/DDBJ databases">
        <title>Complete genome sequence of Janibacter terrae strain COS04-44, PCL-degrading bacteria isolated from oil spilled coast.</title>
        <authorList>
            <person name="Park H."/>
            <person name="Kim J.Y."/>
            <person name="An S.H."/>
            <person name="Lee C.M."/>
            <person name="Weon H.-Y."/>
        </authorList>
    </citation>
    <scope>NUCLEOTIDE SEQUENCE [LARGE SCALE GENOMIC DNA]</scope>
    <source>
        <strain evidence="4 5">COS04-44</strain>
    </source>
</reference>
<dbReference type="SUPFAM" id="SSF51412">
    <property type="entry name" value="Inosine monophosphate dehydrogenase (IMPDH)"/>
    <property type="match status" value="1"/>
</dbReference>
<organism evidence="4 5">
    <name type="scientific">Janibacter terrae</name>
    <dbReference type="NCBI Taxonomy" id="103817"/>
    <lineage>
        <taxon>Bacteria</taxon>
        <taxon>Bacillati</taxon>
        <taxon>Actinomycetota</taxon>
        <taxon>Actinomycetes</taxon>
        <taxon>Micrococcales</taxon>
        <taxon>Intrasporangiaceae</taxon>
        <taxon>Janibacter</taxon>
    </lineage>
</organism>
<dbReference type="Gene3D" id="3.20.20.70">
    <property type="entry name" value="Aldolase class I"/>
    <property type="match status" value="1"/>
</dbReference>
<dbReference type="RefSeq" id="WP_338539035.1">
    <property type="nucleotide sequence ID" value="NZ_CP104874.1"/>
</dbReference>
<evidence type="ECO:0000313" key="4">
    <source>
        <dbReference type="EMBL" id="WWF06467.1"/>
    </source>
</evidence>
<evidence type="ECO:0000256" key="3">
    <source>
        <dbReference type="ARBA" id="ARBA00023002"/>
    </source>
</evidence>
<name>A0ABZ2FK56_9MICO</name>
<dbReference type="PANTHER" id="PTHR32332">
    <property type="entry name" value="2-NITROPROPANE DIOXYGENASE"/>
    <property type="match status" value="1"/>
</dbReference>
<gene>
    <name evidence="4" type="ORF">N5P18_06220</name>
</gene>
<dbReference type="InterPro" id="IPR013785">
    <property type="entry name" value="Aldolase_TIM"/>
</dbReference>
<evidence type="ECO:0000256" key="2">
    <source>
        <dbReference type="ARBA" id="ARBA00022643"/>
    </source>
</evidence>
<dbReference type="PANTHER" id="PTHR32332:SF31">
    <property type="entry name" value="2-NITROPROPANE DIOXYGENASE FAMILY, PUTATIVE (AFU_ORTHOLOGUE AFUA_2G09850)-RELATED"/>
    <property type="match status" value="1"/>
</dbReference>
<dbReference type="EMBL" id="CP104874">
    <property type="protein sequence ID" value="WWF06467.1"/>
    <property type="molecule type" value="Genomic_DNA"/>
</dbReference>
<keyword evidence="3" id="KW-0560">Oxidoreductase</keyword>
<protein>
    <submittedName>
        <fullName evidence="4">Nitronate monooxygenase</fullName>
    </submittedName>
</protein>
<dbReference type="InterPro" id="IPR004136">
    <property type="entry name" value="NMO"/>
</dbReference>
<evidence type="ECO:0000256" key="1">
    <source>
        <dbReference type="ARBA" id="ARBA00022630"/>
    </source>
</evidence>
<evidence type="ECO:0000313" key="5">
    <source>
        <dbReference type="Proteomes" id="UP001381003"/>
    </source>
</evidence>
<keyword evidence="2" id="KW-0288">FMN</keyword>
<proteinExistence type="predicted"/>
<accession>A0ABZ2FK56</accession>
<dbReference type="CDD" id="cd04730">
    <property type="entry name" value="NPD_like"/>
    <property type="match status" value="1"/>
</dbReference>
<dbReference type="GO" id="GO:0004497">
    <property type="term" value="F:monooxygenase activity"/>
    <property type="evidence" value="ECO:0007669"/>
    <property type="project" value="UniProtKB-KW"/>
</dbReference>
<keyword evidence="5" id="KW-1185">Reference proteome</keyword>
<dbReference type="Pfam" id="PF03060">
    <property type="entry name" value="NMO"/>
    <property type="match status" value="1"/>
</dbReference>